<proteinExistence type="inferred from homology"/>
<dbReference type="Pfam" id="PF01641">
    <property type="entry name" value="SelR"/>
    <property type="match status" value="1"/>
</dbReference>
<dbReference type="Gene3D" id="2.170.150.20">
    <property type="entry name" value="Peptide methionine sulfoxide reductase"/>
    <property type="match status" value="1"/>
</dbReference>
<dbReference type="EMBL" id="CAAE01014526">
    <property type="protein sequence ID" value="CAF96740.1"/>
    <property type="molecule type" value="Genomic_DNA"/>
</dbReference>
<comment type="similarity">
    <text evidence="2">Belongs to the caprin family.</text>
</comment>
<keyword evidence="4" id="KW-0560">Oxidoreductase</keyword>
<dbReference type="KEGG" id="tng:GSTEN00013888G001"/>
<feature type="domain" description="MsrB" evidence="7">
    <location>
        <begin position="40"/>
        <end position="162"/>
    </location>
</feature>
<evidence type="ECO:0000256" key="1">
    <source>
        <dbReference type="ARBA" id="ARBA00007174"/>
    </source>
</evidence>
<dbReference type="PANTHER" id="PTHR22922">
    <property type="entry name" value="GPI-ANCHORED PROTEIN P137"/>
    <property type="match status" value="1"/>
</dbReference>
<dbReference type="GO" id="GO:0090263">
    <property type="term" value="P:positive regulation of canonical Wnt signaling pathway"/>
    <property type="evidence" value="ECO:0007669"/>
    <property type="project" value="TreeGrafter"/>
</dbReference>
<dbReference type="EC" id="1.8.4.14" evidence="3"/>
<comment type="similarity">
    <text evidence="1">Belongs to the MsrB Met sulfoxide reductase family.</text>
</comment>
<reference evidence="8" key="2">
    <citation type="submission" date="2004-02" db="EMBL/GenBank/DDBJ databases">
        <authorList>
            <consortium name="Genoscope"/>
            <consortium name="Whitehead Institute Centre for Genome Research"/>
        </authorList>
    </citation>
    <scope>NUCLEOTIDE SEQUENCE</scope>
</reference>
<dbReference type="InterPro" id="IPR041637">
    <property type="entry name" value="Caprin-1_dimer"/>
</dbReference>
<comment type="caution">
    <text evidence="8">The sequence shown here is derived from an EMBL/GenBank/DDBJ whole genome shotgun (WGS) entry which is preliminary data.</text>
</comment>
<dbReference type="OrthoDB" id="10062814at2759"/>
<comment type="catalytic activity">
    <reaction evidence="5">
        <text>[thioredoxin]-disulfide + L-methionine + H2O = L-methionine (R)-S-oxide + [thioredoxin]-dithiol</text>
        <dbReference type="Rhea" id="RHEA:21260"/>
        <dbReference type="Rhea" id="RHEA-COMP:10698"/>
        <dbReference type="Rhea" id="RHEA-COMP:10700"/>
        <dbReference type="ChEBI" id="CHEBI:15377"/>
        <dbReference type="ChEBI" id="CHEBI:29950"/>
        <dbReference type="ChEBI" id="CHEBI:50058"/>
        <dbReference type="ChEBI" id="CHEBI:57844"/>
        <dbReference type="ChEBI" id="CHEBI:58773"/>
        <dbReference type="EC" id="1.8.4.14"/>
    </reaction>
</comment>
<dbReference type="GO" id="GO:0033745">
    <property type="term" value="F:L-methionine-(R)-S-oxide reductase activity"/>
    <property type="evidence" value="ECO:0007669"/>
    <property type="project" value="UniProtKB-EC"/>
</dbReference>
<dbReference type="GO" id="GO:0005737">
    <property type="term" value="C:cytoplasm"/>
    <property type="evidence" value="ECO:0007669"/>
    <property type="project" value="TreeGrafter"/>
</dbReference>
<dbReference type="InterPro" id="IPR002579">
    <property type="entry name" value="Met_Sox_Rdtase_MsrB_dom"/>
</dbReference>
<organism evidence="8">
    <name type="scientific">Tetraodon nigroviridis</name>
    <name type="common">Spotted green pufferfish</name>
    <name type="synonym">Chelonodon nigroviridis</name>
    <dbReference type="NCBI Taxonomy" id="99883"/>
    <lineage>
        <taxon>Eukaryota</taxon>
        <taxon>Metazoa</taxon>
        <taxon>Chordata</taxon>
        <taxon>Craniata</taxon>
        <taxon>Vertebrata</taxon>
        <taxon>Euteleostomi</taxon>
        <taxon>Actinopterygii</taxon>
        <taxon>Neopterygii</taxon>
        <taxon>Teleostei</taxon>
        <taxon>Neoteleostei</taxon>
        <taxon>Acanthomorphata</taxon>
        <taxon>Eupercaria</taxon>
        <taxon>Tetraodontiformes</taxon>
        <taxon>Tetradontoidea</taxon>
        <taxon>Tetraodontidae</taxon>
        <taxon>Tetraodon</taxon>
    </lineage>
</organism>
<dbReference type="GO" id="GO:0033743">
    <property type="term" value="F:peptide-methionine (R)-S-oxide reductase activity"/>
    <property type="evidence" value="ECO:0007669"/>
    <property type="project" value="InterPro"/>
</dbReference>
<evidence type="ECO:0000256" key="2">
    <source>
        <dbReference type="ARBA" id="ARBA00007950"/>
    </source>
</evidence>
<keyword evidence="6" id="KW-0175">Coiled coil</keyword>
<protein>
    <recommendedName>
        <fullName evidence="3">L-methionine (R)-S-oxide reductase</fullName>
        <ecNumber evidence="3">1.8.4.14</ecNumber>
    </recommendedName>
</protein>
<dbReference type="InterPro" id="IPR011057">
    <property type="entry name" value="Mss4-like_sf"/>
</dbReference>
<dbReference type="InterPro" id="IPR028816">
    <property type="entry name" value="Caprin"/>
</dbReference>
<dbReference type="PANTHER" id="PTHR22922:SF5">
    <property type="entry name" value="CAPRIN-2"/>
    <property type="match status" value="1"/>
</dbReference>
<reference evidence="8" key="1">
    <citation type="journal article" date="2004" name="Nature">
        <title>Genome duplication in the teleost fish Tetraodon nigroviridis reveals the early vertebrate proto-karyotype.</title>
        <authorList>
            <person name="Jaillon O."/>
            <person name="Aury J.-M."/>
            <person name="Brunet F."/>
            <person name="Petit J.-L."/>
            <person name="Stange-Thomann N."/>
            <person name="Mauceli E."/>
            <person name="Bouneau L."/>
            <person name="Fischer C."/>
            <person name="Ozouf-Costaz C."/>
            <person name="Bernot A."/>
            <person name="Nicaud S."/>
            <person name="Jaffe D."/>
            <person name="Fisher S."/>
            <person name="Lutfalla G."/>
            <person name="Dossat C."/>
            <person name="Segurens B."/>
            <person name="Dasilva C."/>
            <person name="Salanoubat M."/>
            <person name="Levy M."/>
            <person name="Boudet N."/>
            <person name="Castellano S."/>
            <person name="Anthouard V."/>
            <person name="Jubin C."/>
            <person name="Castelli V."/>
            <person name="Katinka M."/>
            <person name="Vacherie B."/>
            <person name="Biemont C."/>
            <person name="Skalli Z."/>
            <person name="Cattolico L."/>
            <person name="Poulain J."/>
            <person name="De Berardinis V."/>
            <person name="Cruaud C."/>
            <person name="Duprat S."/>
            <person name="Brottier P."/>
            <person name="Coutanceau J.-P."/>
            <person name="Gouzy J."/>
            <person name="Parra G."/>
            <person name="Lardier G."/>
            <person name="Chapple C."/>
            <person name="McKernan K.J."/>
            <person name="McEwan P."/>
            <person name="Bosak S."/>
            <person name="Kellis M."/>
            <person name="Volff J.-N."/>
            <person name="Guigo R."/>
            <person name="Zody M.C."/>
            <person name="Mesirov J."/>
            <person name="Lindblad-Toh K."/>
            <person name="Birren B."/>
            <person name="Nusbaum C."/>
            <person name="Kahn D."/>
            <person name="Robinson-Rechavi M."/>
            <person name="Laudet V."/>
            <person name="Schachter V."/>
            <person name="Quetier F."/>
            <person name="Saurin W."/>
            <person name="Scarpelli C."/>
            <person name="Wincker P."/>
            <person name="Lander E.S."/>
            <person name="Weissenbach J."/>
            <person name="Roest Crollius H."/>
        </authorList>
    </citation>
    <scope>NUCLEOTIDE SEQUENCE [LARGE SCALE GENOMIC DNA]</scope>
</reference>
<evidence type="ECO:0000256" key="4">
    <source>
        <dbReference type="ARBA" id="ARBA00023002"/>
    </source>
</evidence>
<dbReference type="PROSITE" id="PS51790">
    <property type="entry name" value="MSRB"/>
    <property type="match status" value="1"/>
</dbReference>
<dbReference type="SUPFAM" id="SSF51316">
    <property type="entry name" value="Mss4-like"/>
    <property type="match status" value="1"/>
</dbReference>
<sequence length="478" mass="53538">MSGFSLLHLVSKSQPGALSPRKRLSGVSGTKKTQVKSFSQEDLKKRLTPLQYRVTQDKGTESAFSGEFTHHKDEGTYACVVCAAPLFSSHAKFNSGSGWPSFSDLLKKDSITESDDFSIGIHRLEVACSQVGAGHGLSPSDGNVAARQLTALRRGSEDFRTAKSQRMVQLFPSTSLDVGPPCEGLLEKMEENGLVDSPKRDSSGGLTIQPLNLESSRVYHGYDAYIENGLICLRHKVRNLEKKKLKLEGYKERLRKGESLNGDQMVAVEKYEEVLHHLQFAQELHKTLDGLTMNRRVGLLRAQKKAVKKEQLAREELERRHLSVVLQVQHLLQGLQQEHIRRDLLAGNNQAPHLPAQKLHSLNQLAMLLGAERDPKLSLKEQMEEAALAYSCLLEGKDKPVVGSTFKCLKKELIGLLTCKYFNQPSVTKHPESVSSTCRRDLILGNQHLENLMTDIHGSFTFMQVKIKRVDIPHWLFF</sequence>
<accession>Q4SRJ2</accession>
<dbReference type="GO" id="GO:0005102">
    <property type="term" value="F:signaling receptor binding"/>
    <property type="evidence" value="ECO:0007669"/>
    <property type="project" value="TreeGrafter"/>
</dbReference>
<gene>
    <name evidence="8" type="ORF">GSTENG00013888001</name>
</gene>
<evidence type="ECO:0000259" key="7">
    <source>
        <dbReference type="PROSITE" id="PS51790"/>
    </source>
</evidence>
<evidence type="ECO:0000313" key="8">
    <source>
        <dbReference type="EMBL" id="CAF96740.1"/>
    </source>
</evidence>
<dbReference type="Pfam" id="PF18293">
    <property type="entry name" value="Caprin-1_dimer"/>
    <property type="match status" value="1"/>
</dbReference>
<feature type="coiled-coil region" evidence="6">
    <location>
        <begin position="233"/>
        <end position="260"/>
    </location>
</feature>
<name>Q4SRJ2_TETNG</name>
<evidence type="ECO:0000256" key="5">
    <source>
        <dbReference type="ARBA" id="ARBA00049261"/>
    </source>
</evidence>
<evidence type="ECO:0000256" key="6">
    <source>
        <dbReference type="SAM" id="Coils"/>
    </source>
</evidence>
<evidence type="ECO:0000256" key="3">
    <source>
        <dbReference type="ARBA" id="ARBA00012498"/>
    </source>
</evidence>
<dbReference type="AlphaFoldDB" id="Q4SRJ2"/>